<dbReference type="RefSeq" id="WP_307246462.1">
    <property type="nucleotide sequence ID" value="NZ_JAUSUZ010000001.1"/>
</dbReference>
<accession>A0AAE4B0M6</accession>
<dbReference type="InterPro" id="IPR012902">
    <property type="entry name" value="N_methyl_site"/>
</dbReference>
<dbReference type="GO" id="GO:0005975">
    <property type="term" value="P:carbohydrate metabolic process"/>
    <property type="evidence" value="ECO:0007669"/>
    <property type="project" value="UniProtKB-ARBA"/>
</dbReference>
<evidence type="ECO:0000313" key="2">
    <source>
        <dbReference type="EMBL" id="MDQ0370470.1"/>
    </source>
</evidence>
<evidence type="ECO:0000256" key="1">
    <source>
        <dbReference type="SAM" id="Phobius"/>
    </source>
</evidence>
<keyword evidence="3" id="KW-1185">Reference proteome</keyword>
<dbReference type="NCBIfam" id="TIGR02532">
    <property type="entry name" value="IV_pilin_GFxxxE"/>
    <property type="match status" value="1"/>
</dbReference>
<comment type="caution">
    <text evidence="2">The sequence shown here is derived from an EMBL/GenBank/DDBJ whole genome shotgun (WGS) entry which is preliminary data.</text>
</comment>
<dbReference type="GO" id="GO:0016020">
    <property type="term" value="C:membrane"/>
    <property type="evidence" value="ECO:0007669"/>
    <property type="project" value="InterPro"/>
</dbReference>
<keyword evidence="1" id="KW-0812">Transmembrane</keyword>
<name>A0AAE4B0M6_9ACTN</name>
<sequence>MRTVKHRRTTPPAPDAGFTLVETIVSIGIIGVVMAGLGTFFVSSMRTTNNQTGTQAAVQVAGDAMERVRSLTPSLLTKGRGQAASTAQWNSPVTGVAPWLAGMQMAFDSGAAAGDGASAAVPTSPLTVTLAGVPFKQNYYIGRCWQPAVTGGDCTQAKPANAVEFWRVVIGVTWPDNGCKTGTCSYVTTTLISNAEREPRFDTNDQATPPVIVPPGDQTDDIDSTVSFQLVANGGTAPLNWTTAQGLPTTMSMNTSGLITGRTPATPGSHSITVTVQDDYDLTNTATFTWIVNARPTMNAPAAQRSMEGKAITAVQLSASGGTGPFTWSATGLPPGVSLNTGTGQITGTPTDDGPYRVTGTVRSKNGNTSSASWDWNVRPALTITNFAITAGQRSTNRNTTVDLQLAASGGSGTGYRWSATNLPSWLTLTSAGKLSGKAPNAASTTSNIKITVTDSESWTTETVTFSWRVP</sequence>
<feature type="transmembrane region" description="Helical" evidence="1">
    <location>
        <begin position="20"/>
        <end position="42"/>
    </location>
</feature>
<keyword evidence="1" id="KW-1133">Transmembrane helix</keyword>
<reference evidence="2 3" key="1">
    <citation type="submission" date="2023-07" db="EMBL/GenBank/DDBJ databases">
        <title>Sequencing the genomes of 1000 actinobacteria strains.</title>
        <authorList>
            <person name="Klenk H.-P."/>
        </authorList>
    </citation>
    <scope>NUCLEOTIDE SEQUENCE [LARGE SCALE GENOMIC DNA]</scope>
    <source>
        <strain evidence="2 3">DSM 44709</strain>
    </source>
</reference>
<dbReference type="SUPFAM" id="SSF49313">
    <property type="entry name" value="Cadherin-like"/>
    <property type="match status" value="2"/>
</dbReference>
<evidence type="ECO:0000313" key="3">
    <source>
        <dbReference type="Proteomes" id="UP001240236"/>
    </source>
</evidence>
<dbReference type="InterPro" id="IPR015919">
    <property type="entry name" value="Cadherin-like_sf"/>
</dbReference>
<dbReference type="AlphaFoldDB" id="A0AAE4B0M6"/>
<organism evidence="2 3">
    <name type="scientific">Catenuloplanes indicus</name>
    <dbReference type="NCBI Taxonomy" id="137267"/>
    <lineage>
        <taxon>Bacteria</taxon>
        <taxon>Bacillati</taxon>
        <taxon>Actinomycetota</taxon>
        <taxon>Actinomycetes</taxon>
        <taxon>Micromonosporales</taxon>
        <taxon>Micromonosporaceae</taxon>
        <taxon>Catenuloplanes</taxon>
    </lineage>
</organism>
<dbReference type="Pfam" id="PF05345">
    <property type="entry name" value="He_PIG"/>
    <property type="match status" value="3"/>
</dbReference>
<dbReference type="Pfam" id="PF07963">
    <property type="entry name" value="N_methyl"/>
    <property type="match status" value="1"/>
</dbReference>
<gene>
    <name evidence="2" type="ORF">J2S42_007139</name>
</gene>
<proteinExistence type="predicted"/>
<keyword evidence="1" id="KW-0472">Membrane</keyword>
<dbReference type="GO" id="GO:0005509">
    <property type="term" value="F:calcium ion binding"/>
    <property type="evidence" value="ECO:0007669"/>
    <property type="project" value="InterPro"/>
</dbReference>
<dbReference type="PROSITE" id="PS00409">
    <property type="entry name" value="PROKAR_NTER_METHYL"/>
    <property type="match status" value="1"/>
</dbReference>
<dbReference type="Gene3D" id="2.60.40.10">
    <property type="entry name" value="Immunoglobulins"/>
    <property type="match status" value="3"/>
</dbReference>
<protein>
    <submittedName>
        <fullName evidence="2">Prepilin-type N-terminal cleavage/methylation domain-containing protein</fullName>
    </submittedName>
</protein>
<dbReference type="EMBL" id="JAUSUZ010000001">
    <property type="protein sequence ID" value="MDQ0370470.1"/>
    <property type="molecule type" value="Genomic_DNA"/>
</dbReference>
<dbReference type="InterPro" id="IPR013783">
    <property type="entry name" value="Ig-like_fold"/>
</dbReference>
<dbReference type="Proteomes" id="UP001240236">
    <property type="component" value="Unassembled WGS sequence"/>
</dbReference>